<evidence type="ECO:0000256" key="2">
    <source>
        <dbReference type="ARBA" id="ARBA00022679"/>
    </source>
</evidence>
<comment type="similarity">
    <text evidence="3">Belongs to the methyltransferase superfamily. ETFBKMT family.</text>
</comment>
<evidence type="ECO:0000256" key="1">
    <source>
        <dbReference type="ARBA" id="ARBA00022603"/>
    </source>
</evidence>
<evidence type="ECO:0000313" key="7">
    <source>
        <dbReference type="Proteomes" id="UP001174909"/>
    </source>
</evidence>
<dbReference type="GO" id="GO:0000179">
    <property type="term" value="F:rRNA (adenine-N6,N6-)-dimethyltransferase activity"/>
    <property type="evidence" value="ECO:0007669"/>
    <property type="project" value="InterPro"/>
</dbReference>
<dbReference type="PROSITE" id="PS01131">
    <property type="entry name" value="RRNA_A_DIMETH"/>
    <property type="match status" value="1"/>
</dbReference>
<evidence type="ECO:0000256" key="5">
    <source>
        <dbReference type="ARBA" id="ARBA00042266"/>
    </source>
</evidence>
<name>A0AA35VS03_GEOBA</name>
<protein>
    <recommendedName>
        <fullName evidence="5">ETFB lysine methyltransferase</fullName>
    </recommendedName>
    <alternativeName>
        <fullName evidence="4">Protein N-lysine methyltransferase METTL20</fullName>
    </alternativeName>
</protein>
<organism evidence="6 7">
    <name type="scientific">Geodia barretti</name>
    <name type="common">Barrett's horny sponge</name>
    <dbReference type="NCBI Taxonomy" id="519541"/>
    <lineage>
        <taxon>Eukaryota</taxon>
        <taxon>Metazoa</taxon>
        <taxon>Porifera</taxon>
        <taxon>Demospongiae</taxon>
        <taxon>Heteroscleromorpha</taxon>
        <taxon>Tetractinellida</taxon>
        <taxon>Astrophorina</taxon>
        <taxon>Geodiidae</taxon>
        <taxon>Geodia</taxon>
    </lineage>
</organism>
<keyword evidence="7" id="KW-1185">Reference proteome</keyword>
<evidence type="ECO:0000256" key="4">
    <source>
        <dbReference type="ARBA" id="ARBA00041867"/>
    </source>
</evidence>
<dbReference type="PANTHER" id="PTHR43648">
    <property type="entry name" value="ELECTRON TRANSFER FLAVOPROTEIN BETA SUBUNIT LYSINE METHYLTRANSFERASE"/>
    <property type="match status" value="1"/>
</dbReference>
<keyword evidence="6" id="KW-0687">Ribonucleoprotein</keyword>
<comment type="caution">
    <text evidence="6">The sequence shown here is derived from an EMBL/GenBank/DDBJ whole genome shotgun (WGS) entry which is preliminary data.</text>
</comment>
<reference evidence="6" key="1">
    <citation type="submission" date="2023-03" db="EMBL/GenBank/DDBJ databases">
        <authorList>
            <person name="Steffen K."/>
            <person name="Cardenas P."/>
        </authorList>
    </citation>
    <scope>NUCLEOTIDE SEQUENCE</scope>
</reference>
<dbReference type="CDD" id="cd02440">
    <property type="entry name" value="AdoMet_MTases"/>
    <property type="match status" value="1"/>
</dbReference>
<keyword evidence="1 6" id="KW-0489">Methyltransferase</keyword>
<dbReference type="InterPro" id="IPR050078">
    <property type="entry name" value="Ribosomal_L11_MeTrfase_PrmA"/>
</dbReference>
<dbReference type="SUPFAM" id="SSF53335">
    <property type="entry name" value="S-adenosyl-L-methionine-dependent methyltransferases"/>
    <property type="match status" value="1"/>
</dbReference>
<dbReference type="Proteomes" id="UP001174909">
    <property type="component" value="Unassembled WGS sequence"/>
</dbReference>
<gene>
    <name evidence="6" type="ORF">GBAR_LOCUS316</name>
</gene>
<dbReference type="AlphaFoldDB" id="A0AA35VS03"/>
<accession>A0AA35VS03</accession>
<evidence type="ECO:0000256" key="3">
    <source>
        <dbReference type="ARBA" id="ARBA00037932"/>
    </source>
</evidence>
<proteinExistence type="inferred from homology"/>
<keyword evidence="6" id="KW-0689">Ribosomal protein</keyword>
<dbReference type="InterPro" id="IPR020596">
    <property type="entry name" value="rRNA_Ade_Mease_Trfase_CS"/>
</dbReference>
<dbReference type="Pfam" id="PF06325">
    <property type="entry name" value="PrmA"/>
    <property type="match status" value="1"/>
</dbReference>
<dbReference type="GO" id="GO:0008276">
    <property type="term" value="F:protein methyltransferase activity"/>
    <property type="evidence" value="ECO:0007669"/>
    <property type="project" value="TreeGrafter"/>
</dbReference>
<keyword evidence="2" id="KW-0808">Transferase</keyword>
<dbReference type="PANTHER" id="PTHR43648:SF1">
    <property type="entry name" value="ELECTRON TRANSFER FLAVOPROTEIN BETA SUBUNIT LYSINE METHYLTRANSFERASE"/>
    <property type="match status" value="1"/>
</dbReference>
<dbReference type="InterPro" id="IPR029063">
    <property type="entry name" value="SAM-dependent_MTases_sf"/>
</dbReference>
<dbReference type="GO" id="GO:0005840">
    <property type="term" value="C:ribosome"/>
    <property type="evidence" value="ECO:0007669"/>
    <property type="project" value="UniProtKB-KW"/>
</dbReference>
<sequence length="169" mass="17476">MLDPGMAFGTGHHPTTSMCLKQLDALVTPGIDVLDVGCGSGVLSIAAARLGARHVFGLEIDSVAVNVAKQNVRENSVEHTVRVAQGTLPHPDAKQSAYGIAVANISAKVVSEISPYLVSAVQNGGKVIASGILLENKDIVSQALIEAGADLEETLVDGDWVTLVAGVKR</sequence>
<dbReference type="EMBL" id="CASHTH010000036">
    <property type="protein sequence ID" value="CAI7989754.1"/>
    <property type="molecule type" value="Genomic_DNA"/>
</dbReference>
<dbReference type="Gene3D" id="3.40.50.150">
    <property type="entry name" value="Vaccinia Virus protein VP39"/>
    <property type="match status" value="1"/>
</dbReference>
<evidence type="ECO:0000313" key="6">
    <source>
        <dbReference type="EMBL" id="CAI7989754.1"/>
    </source>
</evidence>